<feature type="domain" description="FAD-binding" evidence="6">
    <location>
        <begin position="6"/>
        <end position="197"/>
    </location>
</feature>
<comment type="similarity">
    <text evidence="1">Belongs to the paxM FAD-dependent monooxygenase family.</text>
</comment>
<dbReference type="InterPro" id="IPR002938">
    <property type="entry name" value="FAD-bd"/>
</dbReference>
<dbReference type="AlphaFoldDB" id="A0A9P6RQ97"/>
<dbReference type="Gene3D" id="3.50.50.60">
    <property type="entry name" value="FAD/NAD(P)-binding domain"/>
    <property type="match status" value="2"/>
</dbReference>
<dbReference type="InterPro" id="IPR050562">
    <property type="entry name" value="FAD_mOase_fung"/>
</dbReference>
<dbReference type="PANTHER" id="PTHR47356:SF2">
    <property type="entry name" value="FAD-BINDING DOMAIN-CONTAINING PROTEIN-RELATED"/>
    <property type="match status" value="1"/>
</dbReference>
<evidence type="ECO:0000259" key="6">
    <source>
        <dbReference type="Pfam" id="PF01494"/>
    </source>
</evidence>
<evidence type="ECO:0000313" key="7">
    <source>
        <dbReference type="EMBL" id="KAG0323777.1"/>
    </source>
</evidence>
<keyword evidence="8" id="KW-1185">Reference proteome</keyword>
<dbReference type="Proteomes" id="UP000738325">
    <property type="component" value="Unassembled WGS sequence"/>
</dbReference>
<keyword evidence="4" id="KW-0560">Oxidoreductase</keyword>
<evidence type="ECO:0000313" key="8">
    <source>
        <dbReference type="Proteomes" id="UP000738325"/>
    </source>
</evidence>
<dbReference type="GO" id="GO:0071949">
    <property type="term" value="F:FAD binding"/>
    <property type="evidence" value="ECO:0007669"/>
    <property type="project" value="InterPro"/>
</dbReference>
<comment type="caution">
    <text evidence="7">The sequence shown here is derived from an EMBL/GenBank/DDBJ whole genome shotgun (WGS) entry which is preliminary data.</text>
</comment>
<dbReference type="PRINTS" id="PR00420">
    <property type="entry name" value="RNGMNOXGNASE"/>
</dbReference>
<evidence type="ECO:0000256" key="2">
    <source>
        <dbReference type="ARBA" id="ARBA00022630"/>
    </source>
</evidence>
<evidence type="ECO:0000256" key="4">
    <source>
        <dbReference type="ARBA" id="ARBA00023002"/>
    </source>
</evidence>
<protein>
    <recommendedName>
        <fullName evidence="6">FAD-binding domain-containing protein</fullName>
    </recommendedName>
</protein>
<keyword evidence="2" id="KW-0285">Flavoprotein</keyword>
<gene>
    <name evidence="7" type="ORF">BGZ99_002489</name>
</gene>
<name>A0A9P6RQ97_9FUNG</name>
<feature type="compositionally biased region" description="Low complexity" evidence="5">
    <location>
        <begin position="310"/>
        <end position="334"/>
    </location>
</feature>
<dbReference type="GO" id="GO:0004497">
    <property type="term" value="F:monooxygenase activity"/>
    <property type="evidence" value="ECO:0007669"/>
    <property type="project" value="InterPro"/>
</dbReference>
<sequence length="557" mass="60493">MAPSFKVLIVGAGFGGVTLAVLLERANIDYEIFESAAGVSPLGGAVVLGPTVMPLLEQLGLLEKVQRISKPIKTIHLVQENMKRIGEINLSDHKRQTGYDSLVATRSELLSLLVAQIPTFKIHFSKCVLSFAANKDEVVVRCTDDTSYRGEILVGADGAFSRIRELLYRQVAKKGILPRSDAAAVAADAAVASFAAATALANETGATLALHSHGHHPMDTAESSEAVQQGGRHISLVGVTRPLDSDAFPIVKGVDSHSHTIIGDRSHYSWSYFTVPGNRICWAVNMQLNDHILQEPQQQPLRSPSPPLDAPLSPTPSTRSSFSTTSTSSSSTATGYPSIAELGYWESEDAMTGPLLSRLVSDDCKSFPVPLDNAGNTKGTTTTGTLGDFIDATPKDQIARAITEQTLFETWHHGRTVLMGNACHRMISNAAHQGAVDAIQDAVALGNLIHGLPSASPENVVNIFKVYQADRYPHAKTQLHMSNTVGKLMFGKSWTEALMRVFLVRYMFKIYQHFCDDKILADRPQAKFLPMVESRGDVHALPQRAHKVPEGEKHLKH</sequence>
<dbReference type="InterPro" id="IPR036188">
    <property type="entry name" value="FAD/NAD-bd_sf"/>
</dbReference>
<evidence type="ECO:0000256" key="1">
    <source>
        <dbReference type="ARBA" id="ARBA00007992"/>
    </source>
</evidence>
<organism evidence="7 8">
    <name type="scientific">Dissophora globulifera</name>
    <dbReference type="NCBI Taxonomy" id="979702"/>
    <lineage>
        <taxon>Eukaryota</taxon>
        <taxon>Fungi</taxon>
        <taxon>Fungi incertae sedis</taxon>
        <taxon>Mucoromycota</taxon>
        <taxon>Mortierellomycotina</taxon>
        <taxon>Mortierellomycetes</taxon>
        <taxon>Mortierellales</taxon>
        <taxon>Mortierellaceae</taxon>
        <taxon>Dissophora</taxon>
    </lineage>
</organism>
<evidence type="ECO:0000256" key="3">
    <source>
        <dbReference type="ARBA" id="ARBA00022827"/>
    </source>
</evidence>
<reference evidence="7" key="1">
    <citation type="journal article" date="2020" name="Fungal Divers.">
        <title>Resolving the Mortierellaceae phylogeny through synthesis of multi-gene phylogenetics and phylogenomics.</title>
        <authorList>
            <person name="Vandepol N."/>
            <person name="Liber J."/>
            <person name="Desiro A."/>
            <person name="Na H."/>
            <person name="Kennedy M."/>
            <person name="Barry K."/>
            <person name="Grigoriev I.V."/>
            <person name="Miller A.N."/>
            <person name="O'Donnell K."/>
            <person name="Stajich J.E."/>
            <person name="Bonito G."/>
        </authorList>
    </citation>
    <scope>NUCLEOTIDE SEQUENCE</scope>
    <source>
        <strain evidence="7">REB-010B</strain>
    </source>
</reference>
<keyword evidence="3" id="KW-0274">FAD</keyword>
<dbReference type="OrthoDB" id="655030at2759"/>
<proteinExistence type="inferred from homology"/>
<evidence type="ECO:0000256" key="5">
    <source>
        <dbReference type="SAM" id="MobiDB-lite"/>
    </source>
</evidence>
<accession>A0A9P6RQ97</accession>
<dbReference type="EMBL" id="JAAAIP010000175">
    <property type="protein sequence ID" value="KAG0323777.1"/>
    <property type="molecule type" value="Genomic_DNA"/>
</dbReference>
<dbReference type="Pfam" id="PF01494">
    <property type="entry name" value="FAD_binding_3"/>
    <property type="match status" value="1"/>
</dbReference>
<dbReference type="PANTHER" id="PTHR47356">
    <property type="entry name" value="FAD-DEPENDENT MONOOXYGENASE ASQG-RELATED"/>
    <property type="match status" value="1"/>
</dbReference>
<dbReference type="SUPFAM" id="SSF51905">
    <property type="entry name" value="FAD/NAD(P)-binding domain"/>
    <property type="match status" value="1"/>
</dbReference>
<feature type="region of interest" description="Disordered" evidence="5">
    <location>
        <begin position="296"/>
        <end position="334"/>
    </location>
</feature>